<feature type="transmembrane region" description="Helical" evidence="2">
    <location>
        <begin position="147"/>
        <end position="171"/>
    </location>
</feature>
<evidence type="ECO:0000313" key="3">
    <source>
        <dbReference type="EMBL" id="MCY0386764.1"/>
    </source>
</evidence>
<comment type="caution">
    <text evidence="3">The sequence shown here is derived from an EMBL/GenBank/DDBJ whole genome shotgun (WGS) entry which is preliminary data.</text>
</comment>
<name>A0ABT3ZJQ3_9BURK</name>
<accession>A0ABT3ZJQ3</accession>
<dbReference type="EMBL" id="JAPMXC010000001">
    <property type="protein sequence ID" value="MCY0386764.1"/>
    <property type="molecule type" value="Genomic_DNA"/>
</dbReference>
<evidence type="ECO:0000256" key="1">
    <source>
        <dbReference type="SAM" id="MobiDB-lite"/>
    </source>
</evidence>
<organism evidence="3 4">
    <name type="scientific">Robbsia betulipollinis</name>
    <dbReference type="NCBI Taxonomy" id="2981849"/>
    <lineage>
        <taxon>Bacteria</taxon>
        <taxon>Pseudomonadati</taxon>
        <taxon>Pseudomonadota</taxon>
        <taxon>Betaproteobacteria</taxon>
        <taxon>Burkholderiales</taxon>
        <taxon>Burkholderiaceae</taxon>
        <taxon>Robbsia</taxon>
    </lineage>
</organism>
<sequence length="201" mass="20951">MTKSWAALLVLAVLLRAFVPAGFMLDANAPAGAFGMVFCSGHGAVTMAGLMRRAGRADVRSSAGASRESAAAFMAPMQGMRGMGDVPRLRGMKDVDRQLSAAPPARPPARWTGSGPRRADPVPAARAGVSVTGNDDEERPSADAPCAFTAALCATLIATVVWMFLFSPTLAAKVYGPDRRRVLIRRPFSGPPAARGPPGFA</sequence>
<keyword evidence="2" id="KW-1133">Transmembrane helix</keyword>
<dbReference type="Proteomes" id="UP001082899">
    <property type="component" value="Unassembled WGS sequence"/>
</dbReference>
<evidence type="ECO:0000313" key="4">
    <source>
        <dbReference type="Proteomes" id="UP001082899"/>
    </source>
</evidence>
<reference evidence="3" key="1">
    <citation type="submission" date="2022-11" db="EMBL/GenBank/DDBJ databases">
        <title>Robbsia betulipollinis sp. nov., isolated from pollen of birch (Betula pendula).</title>
        <authorList>
            <person name="Shi H."/>
            <person name="Ambika Manirajan B."/>
            <person name="Ratering S."/>
            <person name="Geissler-Plaum R."/>
            <person name="Schnell S."/>
        </authorList>
    </citation>
    <scope>NUCLEOTIDE SEQUENCE</scope>
    <source>
        <strain evidence="3">Bb-Pol-6</strain>
    </source>
</reference>
<evidence type="ECO:0000256" key="2">
    <source>
        <dbReference type="SAM" id="Phobius"/>
    </source>
</evidence>
<gene>
    <name evidence="3" type="ORF">OVY01_05830</name>
</gene>
<proteinExistence type="predicted"/>
<keyword evidence="2" id="KW-0812">Transmembrane</keyword>
<protein>
    <submittedName>
        <fullName evidence="3">Uncharacterized protein</fullName>
    </submittedName>
</protein>
<feature type="region of interest" description="Disordered" evidence="1">
    <location>
        <begin position="98"/>
        <end position="141"/>
    </location>
</feature>
<keyword evidence="4" id="KW-1185">Reference proteome</keyword>
<keyword evidence="2" id="KW-0472">Membrane</keyword>
<dbReference type="RefSeq" id="WP_267846362.1">
    <property type="nucleotide sequence ID" value="NZ_JAPMXC010000001.1"/>
</dbReference>